<keyword evidence="1" id="KW-0812">Transmembrane</keyword>
<dbReference type="EMBL" id="VSSQ01014943">
    <property type="protein sequence ID" value="MPM54746.1"/>
    <property type="molecule type" value="Genomic_DNA"/>
</dbReference>
<feature type="transmembrane region" description="Helical" evidence="1">
    <location>
        <begin position="12"/>
        <end position="29"/>
    </location>
</feature>
<keyword evidence="1" id="KW-0472">Membrane</keyword>
<reference evidence="2" key="1">
    <citation type="submission" date="2019-08" db="EMBL/GenBank/DDBJ databases">
        <authorList>
            <person name="Kucharzyk K."/>
            <person name="Murdoch R.W."/>
            <person name="Higgins S."/>
            <person name="Loffler F."/>
        </authorList>
    </citation>
    <scope>NUCLEOTIDE SEQUENCE</scope>
</reference>
<organism evidence="2">
    <name type="scientific">bioreactor metagenome</name>
    <dbReference type="NCBI Taxonomy" id="1076179"/>
    <lineage>
        <taxon>unclassified sequences</taxon>
        <taxon>metagenomes</taxon>
        <taxon>ecological metagenomes</taxon>
    </lineage>
</organism>
<feature type="transmembrane region" description="Helical" evidence="1">
    <location>
        <begin position="202"/>
        <end position="221"/>
    </location>
</feature>
<evidence type="ECO:0000256" key="1">
    <source>
        <dbReference type="SAM" id="Phobius"/>
    </source>
</evidence>
<accession>A0A645APB8</accession>
<feature type="transmembrane region" description="Helical" evidence="1">
    <location>
        <begin position="148"/>
        <end position="166"/>
    </location>
</feature>
<feature type="transmembrane region" description="Helical" evidence="1">
    <location>
        <begin position="41"/>
        <end position="62"/>
    </location>
</feature>
<gene>
    <name evidence="2" type="ORF">SDC9_101526</name>
</gene>
<name>A0A645APB8_9ZZZZ</name>
<sequence>MLVSDLGARSNVIKFGVPILILGIYYLRNIVSIKFLETIRLLLFIVPIVLFGLGVSGIFNVFDMDSYVQGDFKISGTDMDGSRVEESVTTDTRTFLYEEVLNSAIDNNYWMLGRTPARGNDSNSFGYMGFDLTGRYERLSNEIGLANVFTWTGIIGVILYMIVFFRASYLAVNKSRNIYMKLIGLYIAFRWLFSWIEDVNNFSLNYFMLWIMMGMCYSYSFRDMTNKEVVFWIRGIFDARYIHFQNYLIKKRKYEKSANSRFTNVLQQES</sequence>
<proteinExistence type="predicted"/>
<evidence type="ECO:0008006" key="3">
    <source>
        <dbReference type="Google" id="ProtNLM"/>
    </source>
</evidence>
<feature type="transmembrane region" description="Helical" evidence="1">
    <location>
        <begin position="178"/>
        <end position="196"/>
    </location>
</feature>
<evidence type="ECO:0000313" key="2">
    <source>
        <dbReference type="EMBL" id="MPM54746.1"/>
    </source>
</evidence>
<dbReference type="AlphaFoldDB" id="A0A645APB8"/>
<keyword evidence="1" id="KW-1133">Transmembrane helix</keyword>
<protein>
    <recommendedName>
        <fullName evidence="3">Oligosaccharide repeat unit polymerase</fullName>
    </recommendedName>
</protein>
<comment type="caution">
    <text evidence="2">The sequence shown here is derived from an EMBL/GenBank/DDBJ whole genome shotgun (WGS) entry which is preliminary data.</text>
</comment>